<dbReference type="InterPro" id="IPR011058">
    <property type="entry name" value="Cyanovirin-N"/>
</dbReference>
<accession>A0A9P4LFG7</accession>
<dbReference type="SMART" id="SM01111">
    <property type="entry name" value="CVNH"/>
    <property type="match status" value="1"/>
</dbReference>
<dbReference type="Proteomes" id="UP000799777">
    <property type="component" value="Unassembled WGS sequence"/>
</dbReference>
<dbReference type="PANTHER" id="PTHR42076">
    <property type="entry name" value="CYANOVIRIN-N HOMOLOG"/>
    <property type="match status" value="1"/>
</dbReference>
<dbReference type="OrthoDB" id="2441380at2759"/>
<evidence type="ECO:0000313" key="2">
    <source>
        <dbReference type="EMBL" id="KAF2024451.1"/>
    </source>
</evidence>
<reference evidence="2" key="1">
    <citation type="journal article" date="2020" name="Stud. Mycol.">
        <title>101 Dothideomycetes genomes: a test case for predicting lifestyles and emergence of pathogens.</title>
        <authorList>
            <person name="Haridas S."/>
            <person name="Albert R."/>
            <person name="Binder M."/>
            <person name="Bloem J."/>
            <person name="Labutti K."/>
            <person name="Salamov A."/>
            <person name="Andreopoulos B."/>
            <person name="Baker S."/>
            <person name="Barry K."/>
            <person name="Bills G."/>
            <person name="Bluhm B."/>
            <person name="Cannon C."/>
            <person name="Castanera R."/>
            <person name="Culley D."/>
            <person name="Daum C."/>
            <person name="Ezra D."/>
            <person name="Gonzalez J."/>
            <person name="Henrissat B."/>
            <person name="Kuo A."/>
            <person name="Liang C."/>
            <person name="Lipzen A."/>
            <person name="Lutzoni F."/>
            <person name="Magnuson J."/>
            <person name="Mondo S."/>
            <person name="Nolan M."/>
            <person name="Ohm R."/>
            <person name="Pangilinan J."/>
            <person name="Park H.-J."/>
            <person name="Ramirez L."/>
            <person name="Alfaro M."/>
            <person name="Sun H."/>
            <person name="Tritt A."/>
            <person name="Yoshinaga Y."/>
            <person name="Zwiers L.-H."/>
            <person name="Turgeon B."/>
            <person name="Goodwin S."/>
            <person name="Spatafora J."/>
            <person name="Crous P."/>
            <person name="Grigoriev I."/>
        </authorList>
    </citation>
    <scope>NUCLEOTIDE SEQUENCE</scope>
    <source>
        <strain evidence="2">CBS 110217</strain>
    </source>
</reference>
<dbReference type="Pfam" id="PF08881">
    <property type="entry name" value="CVNH"/>
    <property type="match status" value="1"/>
</dbReference>
<dbReference type="Gene3D" id="2.30.60.10">
    <property type="entry name" value="Cyanovirin-N"/>
    <property type="match status" value="1"/>
</dbReference>
<comment type="caution">
    <text evidence="2">The sequence shown here is derived from an EMBL/GenBank/DDBJ whole genome shotgun (WGS) entry which is preliminary data.</text>
</comment>
<dbReference type="InterPro" id="IPR036673">
    <property type="entry name" value="Cyanovirin-N_sf"/>
</dbReference>
<name>A0A9P4LFG7_9PLEO</name>
<keyword evidence="3" id="KW-1185">Reference proteome</keyword>
<evidence type="ECO:0000259" key="1">
    <source>
        <dbReference type="SMART" id="SM01111"/>
    </source>
</evidence>
<protein>
    <submittedName>
        <fullName evidence="2">Cyanovirin-N</fullName>
    </submittedName>
</protein>
<organism evidence="2 3">
    <name type="scientific">Setomelanomma holmii</name>
    <dbReference type="NCBI Taxonomy" id="210430"/>
    <lineage>
        <taxon>Eukaryota</taxon>
        <taxon>Fungi</taxon>
        <taxon>Dikarya</taxon>
        <taxon>Ascomycota</taxon>
        <taxon>Pezizomycotina</taxon>
        <taxon>Dothideomycetes</taxon>
        <taxon>Pleosporomycetidae</taxon>
        <taxon>Pleosporales</taxon>
        <taxon>Pleosporineae</taxon>
        <taxon>Phaeosphaeriaceae</taxon>
        <taxon>Setomelanomma</taxon>
    </lineage>
</organism>
<dbReference type="EMBL" id="ML978295">
    <property type="protein sequence ID" value="KAF2024451.1"/>
    <property type="molecule type" value="Genomic_DNA"/>
</dbReference>
<gene>
    <name evidence="2" type="ORF">EK21DRAFT_78692</name>
</gene>
<sequence length="122" mass="13761">MSFHYSAEDIRGYLRPIDDGHILRARLQRGDGEWNDSEIDLNNHIGNDNGNFFWDGEGFGNSAQNVYFSIEGDGSVPVLRATLIDGDGNGQERDLNLSERIGNNDGNFEYSKSMAIYFRTIH</sequence>
<dbReference type="AlphaFoldDB" id="A0A9P4LFG7"/>
<evidence type="ECO:0000313" key="3">
    <source>
        <dbReference type="Proteomes" id="UP000799777"/>
    </source>
</evidence>
<dbReference type="SUPFAM" id="SSF51322">
    <property type="entry name" value="Cyanovirin-N"/>
    <property type="match status" value="1"/>
</dbReference>
<proteinExistence type="predicted"/>
<dbReference type="PANTHER" id="PTHR42076:SF1">
    <property type="entry name" value="CYANOVIRIN-N DOMAIN-CONTAINING PROTEIN"/>
    <property type="match status" value="1"/>
</dbReference>
<feature type="domain" description="Cyanovirin-N" evidence="1">
    <location>
        <begin position="2"/>
        <end position="110"/>
    </location>
</feature>